<gene>
    <name evidence="6" type="ORF">GQE98_03255</name>
</gene>
<dbReference type="PROSITE" id="PS51898">
    <property type="entry name" value="TYR_RECOMBINASE"/>
    <property type="match status" value="1"/>
</dbReference>
<keyword evidence="3" id="KW-0238">DNA-binding</keyword>
<reference evidence="6 7" key="1">
    <citation type="submission" date="2019-12" db="EMBL/GenBank/DDBJ databases">
        <title>Snethiella sp. nov. sp. isolated from sea sand.</title>
        <authorList>
            <person name="Kim J."/>
            <person name="Jeong S.E."/>
            <person name="Jung H.S."/>
            <person name="Jeon C.O."/>
        </authorList>
    </citation>
    <scope>NUCLEOTIDE SEQUENCE [LARGE SCALE GENOMIC DNA]</scope>
    <source>
        <strain evidence="6 7">DP05</strain>
    </source>
</reference>
<dbReference type="GO" id="GO:0015074">
    <property type="term" value="P:DNA integration"/>
    <property type="evidence" value="ECO:0007669"/>
    <property type="project" value="UniProtKB-KW"/>
</dbReference>
<dbReference type="GO" id="GO:0003677">
    <property type="term" value="F:DNA binding"/>
    <property type="evidence" value="ECO:0007669"/>
    <property type="project" value="UniProtKB-KW"/>
</dbReference>
<feature type="domain" description="Tyr recombinase" evidence="5">
    <location>
        <begin position="49"/>
        <end position="226"/>
    </location>
</feature>
<dbReference type="InterPro" id="IPR050090">
    <property type="entry name" value="Tyrosine_recombinase_XerCD"/>
</dbReference>
<evidence type="ECO:0000313" key="7">
    <source>
        <dbReference type="Proteomes" id="UP000476030"/>
    </source>
</evidence>
<evidence type="ECO:0000256" key="3">
    <source>
        <dbReference type="ARBA" id="ARBA00023125"/>
    </source>
</evidence>
<evidence type="ECO:0000313" key="6">
    <source>
        <dbReference type="EMBL" id="MZR29645.1"/>
    </source>
</evidence>
<sequence length="239" mass="26264">MKRLAHPTRFERVTSAFEGLLGGIFSFAFDGGLIKENPVRGVKRFADRKGQRYLSQTELVSLGKALREAEQKGENLFAIAILKLLIFTGCRKGEIESLKWSEVDFQSDYLWPEDSKTGAKAIPLNAGAMETLNGIAALDGSDFVFPAHRGDGYYQGTLKVWMRIREEAGLNDVRLHDLRHSFASVAVSGGASLPVIGTLLGHSSTTITQQYAHLHDNPLRLATEAVGIKITEAFSENDI</sequence>
<dbReference type="InterPro" id="IPR002104">
    <property type="entry name" value="Integrase_catalytic"/>
</dbReference>
<keyword evidence="4" id="KW-0233">DNA recombination</keyword>
<dbReference type="RefSeq" id="WP_161314099.1">
    <property type="nucleotide sequence ID" value="NZ_WTUW01000001.1"/>
</dbReference>
<dbReference type="SUPFAM" id="SSF56349">
    <property type="entry name" value="DNA breaking-rejoining enzymes"/>
    <property type="match status" value="1"/>
</dbReference>
<dbReference type="PANTHER" id="PTHR30349">
    <property type="entry name" value="PHAGE INTEGRASE-RELATED"/>
    <property type="match status" value="1"/>
</dbReference>
<dbReference type="CDD" id="cd00796">
    <property type="entry name" value="INT_Rci_Hp1_C"/>
    <property type="match status" value="1"/>
</dbReference>
<protein>
    <submittedName>
        <fullName evidence="6">Tyrosine-type recombinase/integrase</fullName>
    </submittedName>
</protein>
<dbReference type="AlphaFoldDB" id="A0A6L8W3H7"/>
<organism evidence="6 7">
    <name type="scientific">Sneathiella litorea</name>
    <dbReference type="NCBI Taxonomy" id="2606216"/>
    <lineage>
        <taxon>Bacteria</taxon>
        <taxon>Pseudomonadati</taxon>
        <taxon>Pseudomonadota</taxon>
        <taxon>Alphaproteobacteria</taxon>
        <taxon>Sneathiellales</taxon>
        <taxon>Sneathiellaceae</taxon>
        <taxon>Sneathiella</taxon>
    </lineage>
</organism>
<dbReference type="EMBL" id="WTUW01000001">
    <property type="protein sequence ID" value="MZR29645.1"/>
    <property type="molecule type" value="Genomic_DNA"/>
</dbReference>
<evidence type="ECO:0000256" key="2">
    <source>
        <dbReference type="ARBA" id="ARBA00022908"/>
    </source>
</evidence>
<keyword evidence="2" id="KW-0229">DNA integration</keyword>
<dbReference type="InterPro" id="IPR013762">
    <property type="entry name" value="Integrase-like_cat_sf"/>
</dbReference>
<name>A0A6L8W3H7_9PROT</name>
<evidence type="ECO:0000256" key="4">
    <source>
        <dbReference type="ARBA" id="ARBA00023172"/>
    </source>
</evidence>
<dbReference type="Proteomes" id="UP000476030">
    <property type="component" value="Unassembled WGS sequence"/>
</dbReference>
<dbReference type="Gene3D" id="1.10.443.10">
    <property type="entry name" value="Intergrase catalytic core"/>
    <property type="match status" value="1"/>
</dbReference>
<dbReference type="GO" id="GO:0006310">
    <property type="term" value="P:DNA recombination"/>
    <property type="evidence" value="ECO:0007669"/>
    <property type="project" value="UniProtKB-KW"/>
</dbReference>
<evidence type="ECO:0000256" key="1">
    <source>
        <dbReference type="ARBA" id="ARBA00008857"/>
    </source>
</evidence>
<dbReference type="PANTHER" id="PTHR30349:SF41">
    <property type="entry name" value="INTEGRASE_RECOMBINASE PROTEIN MJ0367-RELATED"/>
    <property type="match status" value="1"/>
</dbReference>
<accession>A0A6L8W3H7</accession>
<comment type="caution">
    <text evidence="6">The sequence shown here is derived from an EMBL/GenBank/DDBJ whole genome shotgun (WGS) entry which is preliminary data.</text>
</comment>
<comment type="similarity">
    <text evidence="1">Belongs to the 'phage' integrase family.</text>
</comment>
<evidence type="ECO:0000259" key="5">
    <source>
        <dbReference type="PROSITE" id="PS51898"/>
    </source>
</evidence>
<dbReference type="Pfam" id="PF00589">
    <property type="entry name" value="Phage_integrase"/>
    <property type="match status" value="1"/>
</dbReference>
<dbReference type="InterPro" id="IPR011010">
    <property type="entry name" value="DNA_brk_join_enz"/>
</dbReference>
<proteinExistence type="inferred from homology"/>
<keyword evidence="7" id="KW-1185">Reference proteome</keyword>